<sequence length="345" mass="39388">MLRQVSRTQTIRPLCTALPHFHNNSFFTLRPMSSIVIEQLNPPSTDPQYETRQADPDSNAFVLSYPRGAYTGMRTVERTAIVALDSHIKRIINSLSLLKFVPDGQQAEPEDVTRDMKPFRDSDSLQERLLPLLKTGLTTFQPDGSNEIKVVVMVAYSFEKRRPCFAAHFSTLTQPPNHRIKVVVQSKTRENPVVKDSKWVKERATMNDTKGKDVNEVVLSDDSGNLYEGMTSNFFVVKTRDDGQSVVVCAPLEHILLGTVMKIVMRVCERHQIPIEWTFPQAMDARNHKWEGCFITSTSRLLLPIETMYFKDGSPTIHFAERSPTIDLLQREVQQEIYQLAHKVL</sequence>
<dbReference type="PANTHER" id="PTHR47703:SF2">
    <property type="entry name" value="D-AMINOACID AMINOTRANSFERASE-LIKE PLP-DEPENDENT ENZYMES SUPERFAMILY PROTEIN"/>
    <property type="match status" value="1"/>
</dbReference>
<dbReference type="AlphaFoldDB" id="A0A077WHT3"/>
<evidence type="ECO:0000313" key="1">
    <source>
        <dbReference type="EMBL" id="CDS06734.1"/>
    </source>
</evidence>
<dbReference type="GO" id="GO:0003824">
    <property type="term" value="F:catalytic activity"/>
    <property type="evidence" value="ECO:0007669"/>
    <property type="project" value="InterPro"/>
</dbReference>
<organism evidence="1">
    <name type="scientific">Lichtheimia ramosa</name>
    <dbReference type="NCBI Taxonomy" id="688394"/>
    <lineage>
        <taxon>Eukaryota</taxon>
        <taxon>Fungi</taxon>
        <taxon>Fungi incertae sedis</taxon>
        <taxon>Mucoromycota</taxon>
        <taxon>Mucoromycotina</taxon>
        <taxon>Mucoromycetes</taxon>
        <taxon>Mucorales</taxon>
        <taxon>Lichtheimiaceae</taxon>
        <taxon>Lichtheimia</taxon>
    </lineage>
</organism>
<dbReference type="OrthoDB" id="59470at2759"/>
<evidence type="ECO:0008006" key="2">
    <source>
        <dbReference type="Google" id="ProtNLM"/>
    </source>
</evidence>
<protein>
    <recommendedName>
        <fullName evidence="2">Branched-chain amino acid aminotransferase</fullName>
    </recommendedName>
</protein>
<dbReference type="Pfam" id="PF01063">
    <property type="entry name" value="Aminotran_4"/>
    <property type="match status" value="1"/>
</dbReference>
<name>A0A077WHT3_9FUNG</name>
<proteinExistence type="predicted"/>
<dbReference type="PANTHER" id="PTHR47703">
    <property type="entry name" value="D-AMINOACID AMINOTRANSFERASE-LIKE PLP-DEPENDENT ENZYMES SUPERFAMILY PROTEIN"/>
    <property type="match status" value="1"/>
</dbReference>
<dbReference type="SUPFAM" id="SSF56752">
    <property type="entry name" value="D-aminoacid aminotransferase-like PLP-dependent enzymes"/>
    <property type="match status" value="1"/>
</dbReference>
<dbReference type="InterPro" id="IPR043132">
    <property type="entry name" value="BCAT-like_C"/>
</dbReference>
<dbReference type="EMBL" id="LK023321">
    <property type="protein sequence ID" value="CDS06734.1"/>
    <property type="molecule type" value="Genomic_DNA"/>
</dbReference>
<accession>A0A077WHT3</accession>
<dbReference type="InterPro" id="IPR036038">
    <property type="entry name" value="Aminotransferase-like"/>
</dbReference>
<gene>
    <name evidence="1" type="ORF">LRAMOSA09261</name>
</gene>
<dbReference type="Gene3D" id="3.20.10.10">
    <property type="entry name" value="D-amino Acid Aminotransferase, subunit A, domain 2"/>
    <property type="match status" value="1"/>
</dbReference>
<dbReference type="InterPro" id="IPR001544">
    <property type="entry name" value="Aminotrans_IV"/>
</dbReference>
<reference evidence="1" key="1">
    <citation type="journal article" date="2014" name="Genome Announc.">
        <title>De novo whole-genome sequence and genome annotation of Lichtheimia ramosa.</title>
        <authorList>
            <person name="Linde J."/>
            <person name="Schwartze V."/>
            <person name="Binder U."/>
            <person name="Lass-Florl C."/>
            <person name="Voigt K."/>
            <person name="Horn F."/>
        </authorList>
    </citation>
    <scope>NUCLEOTIDE SEQUENCE</scope>
    <source>
        <strain evidence="1">JMRC FSU:6197</strain>
    </source>
</reference>